<comment type="caution">
    <text evidence="8">The sequence shown here is derived from an EMBL/GenBank/DDBJ whole genome shotgun (WGS) entry which is preliminary data.</text>
</comment>
<evidence type="ECO:0000256" key="4">
    <source>
        <dbReference type="ARBA" id="ARBA00022692"/>
    </source>
</evidence>
<comment type="similarity">
    <text evidence="2">Belongs to the DoxX family.</text>
</comment>
<keyword evidence="6 7" id="KW-0472">Membrane</keyword>
<evidence type="ECO:0000256" key="7">
    <source>
        <dbReference type="SAM" id="Phobius"/>
    </source>
</evidence>
<dbReference type="InterPro" id="IPR051907">
    <property type="entry name" value="DoxX-like_oxidoreductase"/>
</dbReference>
<evidence type="ECO:0000256" key="2">
    <source>
        <dbReference type="ARBA" id="ARBA00006679"/>
    </source>
</evidence>
<comment type="subcellular location">
    <subcellularLocation>
        <location evidence="1">Cell membrane</location>
        <topology evidence="1">Multi-pass membrane protein</topology>
    </subcellularLocation>
</comment>
<accession>A0A2W1K0P1</accession>
<protein>
    <submittedName>
        <fullName evidence="8">DoxX family protein</fullName>
    </submittedName>
</protein>
<dbReference type="Proteomes" id="UP000248886">
    <property type="component" value="Unassembled WGS sequence"/>
</dbReference>
<feature type="transmembrane region" description="Helical" evidence="7">
    <location>
        <begin position="78"/>
        <end position="97"/>
    </location>
</feature>
<evidence type="ECO:0000313" key="9">
    <source>
        <dbReference type="Proteomes" id="UP000248886"/>
    </source>
</evidence>
<dbReference type="EMBL" id="QKQP01000010">
    <property type="protein sequence ID" value="PZD80186.1"/>
    <property type="molecule type" value="Genomic_DNA"/>
</dbReference>
<dbReference type="PANTHER" id="PTHR33452:SF1">
    <property type="entry name" value="INNER MEMBRANE PROTEIN YPHA-RELATED"/>
    <property type="match status" value="1"/>
</dbReference>
<dbReference type="AlphaFoldDB" id="A0A2W1K0P1"/>
<sequence>MNTFGSDKIKGEAILVARFLLVLLFLIFGWEKLTNYSGTVAYMQQVGAPMPPISTLVAIFMELFVSLAIIVGIFTRPLAVLLAVYTLGTALIGHHYWTMTGMAHFDGEINFYKNISIIGGCFLLYVTGAGKYSLDAKLGL</sequence>
<evidence type="ECO:0000256" key="1">
    <source>
        <dbReference type="ARBA" id="ARBA00004651"/>
    </source>
</evidence>
<feature type="transmembrane region" description="Helical" evidence="7">
    <location>
        <begin position="117"/>
        <end position="134"/>
    </location>
</feature>
<name>A0A2W1K0P1_ACIFR</name>
<keyword evidence="4 7" id="KW-0812">Transmembrane</keyword>
<dbReference type="PANTHER" id="PTHR33452">
    <property type="entry name" value="OXIDOREDUCTASE CATD-RELATED"/>
    <property type="match status" value="1"/>
</dbReference>
<feature type="transmembrane region" description="Helical" evidence="7">
    <location>
        <begin position="50"/>
        <end position="71"/>
    </location>
</feature>
<organism evidence="8 9">
    <name type="scientific">Acidithiobacillus ferrooxidans</name>
    <name type="common">Thiobacillus ferrooxidans</name>
    <dbReference type="NCBI Taxonomy" id="920"/>
    <lineage>
        <taxon>Bacteria</taxon>
        <taxon>Pseudomonadati</taxon>
        <taxon>Pseudomonadota</taxon>
        <taxon>Acidithiobacillia</taxon>
        <taxon>Acidithiobacillales</taxon>
        <taxon>Acidithiobacillaceae</taxon>
        <taxon>Acidithiobacillus</taxon>
    </lineage>
</organism>
<evidence type="ECO:0000256" key="6">
    <source>
        <dbReference type="ARBA" id="ARBA00023136"/>
    </source>
</evidence>
<evidence type="ECO:0000313" key="8">
    <source>
        <dbReference type="EMBL" id="PZD80186.1"/>
    </source>
</evidence>
<dbReference type="RefSeq" id="WP_054608961.1">
    <property type="nucleotide sequence ID" value="NZ_AP025160.1"/>
</dbReference>
<dbReference type="InterPro" id="IPR032808">
    <property type="entry name" value="DoxX"/>
</dbReference>
<proteinExistence type="inferred from homology"/>
<feature type="transmembrane region" description="Helical" evidence="7">
    <location>
        <begin position="12"/>
        <end position="30"/>
    </location>
</feature>
<dbReference type="OrthoDB" id="9810206at2"/>
<dbReference type="GO" id="GO:0005886">
    <property type="term" value="C:plasma membrane"/>
    <property type="evidence" value="ECO:0007669"/>
    <property type="project" value="UniProtKB-SubCell"/>
</dbReference>
<evidence type="ECO:0000256" key="5">
    <source>
        <dbReference type="ARBA" id="ARBA00022989"/>
    </source>
</evidence>
<gene>
    <name evidence="8" type="ORF">DN052_13970</name>
</gene>
<evidence type="ECO:0000256" key="3">
    <source>
        <dbReference type="ARBA" id="ARBA00022475"/>
    </source>
</evidence>
<reference evidence="8 9" key="1">
    <citation type="submission" date="2018-06" db="EMBL/GenBank/DDBJ databases">
        <title>Draft sequence of Acidithiobacillus ferrooxidans CCM 4253.</title>
        <authorList>
            <person name="Moya-Beltran A."/>
            <person name="Castro M."/>
            <person name="Covarrubias P.C."/>
            <person name="Issotta F."/>
            <person name="Janiczek O."/>
            <person name="Mandl M."/>
            <person name="Kucera J."/>
            <person name="Quatrini R."/>
        </authorList>
    </citation>
    <scope>NUCLEOTIDE SEQUENCE [LARGE SCALE GENOMIC DNA]</scope>
    <source>
        <strain evidence="8 9">CCM 4253</strain>
    </source>
</reference>
<dbReference type="Pfam" id="PF07681">
    <property type="entry name" value="DoxX"/>
    <property type="match status" value="1"/>
</dbReference>
<keyword evidence="5 7" id="KW-1133">Transmembrane helix</keyword>
<keyword evidence="3" id="KW-1003">Cell membrane</keyword>